<dbReference type="Proteomes" id="UP000198642">
    <property type="component" value="Unassembled WGS sequence"/>
</dbReference>
<evidence type="ECO:0000313" key="2">
    <source>
        <dbReference type="EMBL" id="SFA84399.1"/>
    </source>
</evidence>
<dbReference type="EMBL" id="FOJW01000002">
    <property type="protein sequence ID" value="SFA84399.1"/>
    <property type="molecule type" value="Genomic_DNA"/>
</dbReference>
<keyword evidence="3" id="KW-1185">Reference proteome</keyword>
<feature type="region of interest" description="Disordered" evidence="1">
    <location>
        <begin position="82"/>
        <end position="104"/>
    </location>
</feature>
<protein>
    <submittedName>
        <fullName evidence="2">Uncharacterized protein</fullName>
    </submittedName>
</protein>
<evidence type="ECO:0000313" key="3">
    <source>
        <dbReference type="Proteomes" id="UP000198642"/>
    </source>
</evidence>
<sequence length="165" mass="18807">MLPNDADVQHLPKTPILTNRLCQHQQIADRRGKCADRSKIFADKTFVNCCIHIKWDRWKAIYGPFLQLLSITVTEAAQQNSHQQLQQASRQIHDAQESARLAQGSDAQLLEQAEQQLQQAEQQLKAAQQAGIEATENPQFQQAYAELHDTRQQIQEAQQNNNDVL</sequence>
<reference evidence="2 3" key="1">
    <citation type="submission" date="2016-10" db="EMBL/GenBank/DDBJ databases">
        <authorList>
            <person name="de Groot N.N."/>
        </authorList>
    </citation>
    <scope>NUCLEOTIDE SEQUENCE [LARGE SCALE GENOMIC DNA]</scope>
    <source>
        <strain evidence="2 3">CGMCC 1.3702</strain>
    </source>
</reference>
<evidence type="ECO:0000256" key="1">
    <source>
        <dbReference type="SAM" id="MobiDB-lite"/>
    </source>
</evidence>
<dbReference type="STRING" id="237679.SAMN04488072_102271"/>
<gene>
    <name evidence="2" type="ORF">SAMN04488072_102271</name>
</gene>
<organism evidence="2 3">
    <name type="scientific">Lentibacillus halodurans</name>
    <dbReference type="NCBI Taxonomy" id="237679"/>
    <lineage>
        <taxon>Bacteria</taxon>
        <taxon>Bacillati</taxon>
        <taxon>Bacillota</taxon>
        <taxon>Bacilli</taxon>
        <taxon>Bacillales</taxon>
        <taxon>Bacillaceae</taxon>
        <taxon>Lentibacillus</taxon>
    </lineage>
</organism>
<name>A0A1I0W6K0_9BACI</name>
<accession>A0A1I0W6K0</accession>
<dbReference type="AlphaFoldDB" id="A0A1I0W6K0"/>
<proteinExistence type="predicted"/>